<gene>
    <name evidence="7" type="ORF">AAFF_G00096510</name>
</gene>
<evidence type="ECO:0000256" key="1">
    <source>
        <dbReference type="ARBA" id="ARBA00004123"/>
    </source>
</evidence>
<feature type="zinc finger region" description="C3H1-type" evidence="4">
    <location>
        <begin position="244"/>
        <end position="266"/>
    </location>
</feature>
<dbReference type="SUPFAM" id="SSF56399">
    <property type="entry name" value="ADP-ribosylation"/>
    <property type="match status" value="1"/>
</dbReference>
<dbReference type="InterPro" id="IPR000571">
    <property type="entry name" value="Znf_CCCH"/>
</dbReference>
<keyword evidence="4" id="KW-0862">Zinc</keyword>
<dbReference type="InterPro" id="IPR037197">
    <property type="entry name" value="WWE_dom_sf"/>
</dbReference>
<comment type="similarity">
    <text evidence="3">Belongs to the ARTD/PARP family.</text>
</comment>
<dbReference type="PROSITE" id="PS51059">
    <property type="entry name" value="PARP_CATALYTIC"/>
    <property type="match status" value="1"/>
</dbReference>
<dbReference type="Gene3D" id="3.90.228.10">
    <property type="match status" value="1"/>
</dbReference>
<proteinExistence type="inferred from homology"/>
<dbReference type="GO" id="GO:0005634">
    <property type="term" value="C:nucleus"/>
    <property type="evidence" value="ECO:0007669"/>
    <property type="project" value="UniProtKB-SubCell"/>
</dbReference>
<dbReference type="SUPFAM" id="SSF117839">
    <property type="entry name" value="WWE domain"/>
    <property type="match status" value="1"/>
</dbReference>
<sequence>MIQMAFIIFPKQNYSTRTTGAFLLETDRSSKMALSCEVPLKKRKIEAQFLDSGQSCREVPVSLLSSTELLLQIPPSTNTSLPVWERVRANQVEVRWSVTPYSITIRFTPLTSRKFLALPQSKALTTTQPSNLPVPSSLPLPSIQSPSQSIFLTQVWRAPNPYRCITPHTQPLLPSQTQTLSLTLPPTTTQPQLLPQPVPPCESYIIAPSGGSYTVPDLLFQPAPKAMWVQQACFYTRPSENVCICDHFLLGYCRNGFDCELHHTPYPFHWQLRRRDTHQWVSTSHYAQVKLEKLYCDTDRETTQLEHMKDHFTLNFDTMIVENSEKYDKARRLSNSTDPERNPYFPTEWNSYWWNEHKWEKYRNDLVFNEERSYQFHIGTQEYEVDFRSLTQRNVTTGFIRRVRRRPTFHSPYSLKSYLKTVVLGEVAQHITQVLPSLSVDPLQEFSSWYPPVWTLSPDQGFSLVEVPPSTNVYQSIYSLFHSTMSETKLEIVSIEQVQNIFQWDKYQRQKEHMQSRSAYKSGPLERHLFHGTTEDFSKEICLNNFDPRVSGKNGVVYGQGSYFARDASYSDTYAHASNEGGCQHMFLAKVLVGKMTVGKTKFCRPPRFNPKKQGYDLYDSCVNRKKNPSIFVVFDSCQCYPYYLIKYKVVSVKIFE</sequence>
<evidence type="ECO:0000259" key="5">
    <source>
        <dbReference type="PROSITE" id="PS50103"/>
    </source>
</evidence>
<keyword evidence="2" id="KW-0539">Nucleus</keyword>
<feature type="domain" description="PARP catalytic" evidence="6">
    <location>
        <begin position="448"/>
        <end position="657"/>
    </location>
</feature>
<dbReference type="PANTHER" id="PTHR45740:SF6">
    <property type="entry name" value="PROTEIN MONO-ADP-RIBOSYLTRANSFERASE PARP12"/>
    <property type="match status" value="1"/>
</dbReference>
<evidence type="ECO:0000313" key="7">
    <source>
        <dbReference type="EMBL" id="KAJ8391030.1"/>
    </source>
</evidence>
<dbReference type="Gene3D" id="3.30.720.50">
    <property type="match status" value="1"/>
</dbReference>
<feature type="domain" description="C3H1-type" evidence="5">
    <location>
        <begin position="244"/>
        <end position="266"/>
    </location>
</feature>
<dbReference type="Proteomes" id="UP001221898">
    <property type="component" value="Unassembled WGS sequence"/>
</dbReference>
<protein>
    <recommendedName>
        <fullName evidence="9">Poly [ADP-ribose] polymerase</fullName>
    </recommendedName>
</protein>
<evidence type="ECO:0000256" key="3">
    <source>
        <dbReference type="ARBA" id="ARBA00024347"/>
    </source>
</evidence>
<dbReference type="Pfam" id="PF00644">
    <property type="entry name" value="PARP"/>
    <property type="match status" value="1"/>
</dbReference>
<keyword evidence="4" id="KW-0863">Zinc-finger</keyword>
<evidence type="ECO:0000256" key="2">
    <source>
        <dbReference type="ARBA" id="ARBA00023242"/>
    </source>
</evidence>
<evidence type="ECO:0000259" key="6">
    <source>
        <dbReference type="PROSITE" id="PS51059"/>
    </source>
</evidence>
<comment type="subcellular location">
    <subcellularLocation>
        <location evidence="1">Nucleus</location>
    </subcellularLocation>
</comment>
<dbReference type="GO" id="GO:0008270">
    <property type="term" value="F:zinc ion binding"/>
    <property type="evidence" value="ECO:0007669"/>
    <property type="project" value="UniProtKB-KW"/>
</dbReference>
<dbReference type="GO" id="GO:1990404">
    <property type="term" value="F:NAD+-protein mono-ADP-ribosyltransferase activity"/>
    <property type="evidence" value="ECO:0007669"/>
    <property type="project" value="TreeGrafter"/>
</dbReference>
<keyword evidence="8" id="KW-1185">Reference proteome</keyword>
<name>A0AAD7RVG9_9TELE</name>
<dbReference type="CDD" id="cd01439">
    <property type="entry name" value="TCCD_inducible_PARP_like"/>
    <property type="match status" value="1"/>
</dbReference>
<accession>A0AAD7RVG9</accession>
<comment type="caution">
    <text evidence="7">The sequence shown here is derived from an EMBL/GenBank/DDBJ whole genome shotgun (WGS) entry which is preliminary data.</text>
</comment>
<dbReference type="EMBL" id="JAINUG010000162">
    <property type="protein sequence ID" value="KAJ8391030.1"/>
    <property type="molecule type" value="Genomic_DNA"/>
</dbReference>
<dbReference type="AlphaFoldDB" id="A0AAD7RVG9"/>
<evidence type="ECO:0000313" key="8">
    <source>
        <dbReference type="Proteomes" id="UP001221898"/>
    </source>
</evidence>
<dbReference type="Pfam" id="PF02825">
    <property type="entry name" value="WWE"/>
    <property type="match status" value="1"/>
</dbReference>
<dbReference type="InterPro" id="IPR012317">
    <property type="entry name" value="Poly(ADP-ribose)pol_cat_dom"/>
</dbReference>
<keyword evidence="4" id="KW-0479">Metal-binding</keyword>
<dbReference type="PANTHER" id="PTHR45740">
    <property type="entry name" value="POLY [ADP-RIBOSE] POLYMERASE"/>
    <property type="match status" value="1"/>
</dbReference>
<organism evidence="7 8">
    <name type="scientific">Aldrovandia affinis</name>
    <dbReference type="NCBI Taxonomy" id="143900"/>
    <lineage>
        <taxon>Eukaryota</taxon>
        <taxon>Metazoa</taxon>
        <taxon>Chordata</taxon>
        <taxon>Craniata</taxon>
        <taxon>Vertebrata</taxon>
        <taxon>Euteleostomi</taxon>
        <taxon>Actinopterygii</taxon>
        <taxon>Neopterygii</taxon>
        <taxon>Teleostei</taxon>
        <taxon>Notacanthiformes</taxon>
        <taxon>Halosauridae</taxon>
        <taxon>Aldrovandia</taxon>
    </lineage>
</organism>
<evidence type="ECO:0008006" key="9">
    <source>
        <dbReference type="Google" id="ProtNLM"/>
    </source>
</evidence>
<reference evidence="7" key="1">
    <citation type="journal article" date="2023" name="Science">
        <title>Genome structures resolve the early diversification of teleost fishes.</title>
        <authorList>
            <person name="Parey E."/>
            <person name="Louis A."/>
            <person name="Montfort J."/>
            <person name="Bouchez O."/>
            <person name="Roques C."/>
            <person name="Iampietro C."/>
            <person name="Lluch J."/>
            <person name="Castinel A."/>
            <person name="Donnadieu C."/>
            <person name="Desvignes T."/>
            <person name="Floi Bucao C."/>
            <person name="Jouanno E."/>
            <person name="Wen M."/>
            <person name="Mejri S."/>
            <person name="Dirks R."/>
            <person name="Jansen H."/>
            <person name="Henkel C."/>
            <person name="Chen W.J."/>
            <person name="Zahm M."/>
            <person name="Cabau C."/>
            <person name="Klopp C."/>
            <person name="Thompson A.W."/>
            <person name="Robinson-Rechavi M."/>
            <person name="Braasch I."/>
            <person name="Lecointre G."/>
            <person name="Bobe J."/>
            <person name="Postlethwait J.H."/>
            <person name="Berthelot C."/>
            <person name="Roest Crollius H."/>
            <person name="Guiguen Y."/>
        </authorList>
    </citation>
    <scope>NUCLEOTIDE SEQUENCE</scope>
    <source>
        <strain evidence="7">NC1722</strain>
    </source>
</reference>
<dbReference type="GO" id="GO:0003950">
    <property type="term" value="F:NAD+ poly-ADP-ribosyltransferase activity"/>
    <property type="evidence" value="ECO:0007669"/>
    <property type="project" value="InterPro"/>
</dbReference>
<dbReference type="InterPro" id="IPR004170">
    <property type="entry name" value="WWE_dom"/>
</dbReference>
<evidence type="ECO:0000256" key="4">
    <source>
        <dbReference type="PROSITE-ProRule" id="PRU00723"/>
    </source>
</evidence>
<dbReference type="PROSITE" id="PS50103">
    <property type="entry name" value="ZF_C3H1"/>
    <property type="match status" value="1"/>
</dbReference>
<dbReference type="InterPro" id="IPR051712">
    <property type="entry name" value="ARTD-AVP"/>
</dbReference>